<dbReference type="Proteomes" id="UP001385951">
    <property type="component" value="Unassembled WGS sequence"/>
</dbReference>
<evidence type="ECO:0000313" key="1">
    <source>
        <dbReference type="EMBL" id="KAK7687877.1"/>
    </source>
</evidence>
<accession>A0AAW0G658</accession>
<sequence length="128" mass="13732">MLLCYGIICRAVFGKEGRAPPVLGSLIVFIPFAVPCAIQRDRTFAANHAHYSRQSTQADDSVFLEQDYRLCPVATGSWTCELGVNSVQVIRFQASQARAPPCPAGRRVTAFAQAAINFAVGGGDGRGE</sequence>
<gene>
    <name evidence="1" type="ORF">QCA50_009096</name>
</gene>
<protein>
    <submittedName>
        <fullName evidence="1">Uncharacterized protein</fullName>
    </submittedName>
</protein>
<organism evidence="1 2">
    <name type="scientific">Cerrena zonata</name>
    <dbReference type="NCBI Taxonomy" id="2478898"/>
    <lineage>
        <taxon>Eukaryota</taxon>
        <taxon>Fungi</taxon>
        <taxon>Dikarya</taxon>
        <taxon>Basidiomycota</taxon>
        <taxon>Agaricomycotina</taxon>
        <taxon>Agaricomycetes</taxon>
        <taxon>Polyporales</taxon>
        <taxon>Cerrenaceae</taxon>
        <taxon>Cerrena</taxon>
    </lineage>
</organism>
<keyword evidence="2" id="KW-1185">Reference proteome</keyword>
<name>A0AAW0G658_9APHY</name>
<reference evidence="1 2" key="1">
    <citation type="submission" date="2022-09" db="EMBL/GenBank/DDBJ databases">
        <authorList>
            <person name="Palmer J.M."/>
        </authorList>
    </citation>
    <scope>NUCLEOTIDE SEQUENCE [LARGE SCALE GENOMIC DNA]</scope>
    <source>
        <strain evidence="1 2">DSM 7382</strain>
    </source>
</reference>
<dbReference type="AlphaFoldDB" id="A0AAW0G658"/>
<proteinExistence type="predicted"/>
<comment type="caution">
    <text evidence="1">The sequence shown here is derived from an EMBL/GenBank/DDBJ whole genome shotgun (WGS) entry which is preliminary data.</text>
</comment>
<dbReference type="EMBL" id="JASBNA010000012">
    <property type="protein sequence ID" value="KAK7687877.1"/>
    <property type="molecule type" value="Genomic_DNA"/>
</dbReference>
<evidence type="ECO:0000313" key="2">
    <source>
        <dbReference type="Proteomes" id="UP001385951"/>
    </source>
</evidence>